<dbReference type="GO" id="GO:0015562">
    <property type="term" value="F:efflux transmembrane transporter activity"/>
    <property type="evidence" value="ECO:0007669"/>
    <property type="project" value="InterPro"/>
</dbReference>
<comment type="similarity">
    <text evidence="1">Belongs to the outer membrane factor (OMF) (TC 1.B.17) family.</text>
</comment>
<evidence type="ECO:0000313" key="4">
    <source>
        <dbReference type="Proteomes" id="UP000824156"/>
    </source>
</evidence>
<evidence type="ECO:0000256" key="2">
    <source>
        <dbReference type="SAM" id="Coils"/>
    </source>
</evidence>
<reference evidence="3" key="2">
    <citation type="submission" date="2021-04" db="EMBL/GenBank/DDBJ databases">
        <authorList>
            <person name="Gilroy R."/>
        </authorList>
    </citation>
    <scope>NUCLEOTIDE SEQUENCE</scope>
    <source>
        <strain evidence="3">1719</strain>
    </source>
</reference>
<organism evidence="3 4">
    <name type="scientific">Candidatus Sphingobacterium stercoripullorum</name>
    <dbReference type="NCBI Taxonomy" id="2838759"/>
    <lineage>
        <taxon>Bacteria</taxon>
        <taxon>Pseudomonadati</taxon>
        <taxon>Bacteroidota</taxon>
        <taxon>Sphingobacteriia</taxon>
        <taxon>Sphingobacteriales</taxon>
        <taxon>Sphingobacteriaceae</taxon>
        <taxon>Sphingobacterium</taxon>
    </lineage>
</organism>
<dbReference type="EMBL" id="DXEZ01000251">
    <property type="protein sequence ID" value="HIX55186.1"/>
    <property type="molecule type" value="Genomic_DNA"/>
</dbReference>
<proteinExistence type="inferred from homology"/>
<gene>
    <name evidence="3" type="ORF">H9853_09170</name>
</gene>
<dbReference type="InterPro" id="IPR010131">
    <property type="entry name" value="MdtP/NodT-like"/>
</dbReference>
<evidence type="ECO:0000256" key="1">
    <source>
        <dbReference type="ARBA" id="ARBA00007613"/>
    </source>
</evidence>
<dbReference type="SUPFAM" id="SSF56954">
    <property type="entry name" value="Outer membrane efflux proteins (OEP)"/>
    <property type="match status" value="1"/>
</dbReference>
<dbReference type="PANTHER" id="PTHR30203">
    <property type="entry name" value="OUTER MEMBRANE CATION EFFLUX PROTEIN"/>
    <property type="match status" value="1"/>
</dbReference>
<sequence>MKIKIIGIILVIWSVGVSQAQKLDYFIQSALENHLVIQQKTAELDALKFVKDQSSPWSDLSIDGGYNLAKNGMENWSISLMQSVSLSGVTRAEKQVAAEGENVSFWALKDVQKQVVVEVSELYYELAVVREEISLQEQNYQTYSELEKLAQNQVSSGKGKMVDVVRAQINKKESEAVRKVLLEKEQDLKERFNILLVRPSKADIEVDQIDLDNTFQGVDFANHPLMKGAEAKIKYVEAQTELAKKVGSPVLSFGVEYMNMNPMMDAAKHEVMPMVGVSLPLFRKKYKARVKQSLSDRLAVEKEKDWLANQLEREHRKLQSDIKQKNIQVQFAKEKVEQLEEAKELLIGYYISNGESFDELMRIQQEVLSVKMDQLELKQQLLSLSLAWNYLFKEIEG</sequence>
<name>A0A9D1W9W8_9SPHI</name>
<comment type="caution">
    <text evidence="3">The sequence shown here is derived from an EMBL/GenBank/DDBJ whole genome shotgun (WGS) entry which is preliminary data.</text>
</comment>
<dbReference type="InterPro" id="IPR003423">
    <property type="entry name" value="OMP_efflux"/>
</dbReference>
<protein>
    <submittedName>
        <fullName evidence="3">TolC family protein</fullName>
    </submittedName>
</protein>
<feature type="coiled-coil region" evidence="2">
    <location>
        <begin position="308"/>
        <end position="342"/>
    </location>
</feature>
<dbReference type="AlphaFoldDB" id="A0A9D1W9W8"/>
<keyword evidence="2" id="KW-0175">Coiled coil</keyword>
<dbReference type="Proteomes" id="UP000824156">
    <property type="component" value="Unassembled WGS sequence"/>
</dbReference>
<accession>A0A9D1W9W8</accession>
<evidence type="ECO:0000313" key="3">
    <source>
        <dbReference type="EMBL" id="HIX55186.1"/>
    </source>
</evidence>
<dbReference type="PANTHER" id="PTHR30203:SF30">
    <property type="entry name" value="OUTER MEMBRANE PROTEIN-RELATED"/>
    <property type="match status" value="1"/>
</dbReference>
<dbReference type="Gene3D" id="1.20.1600.10">
    <property type="entry name" value="Outer membrane efflux proteins (OEP)"/>
    <property type="match status" value="1"/>
</dbReference>
<dbReference type="Pfam" id="PF02321">
    <property type="entry name" value="OEP"/>
    <property type="match status" value="1"/>
</dbReference>
<reference evidence="3" key="1">
    <citation type="journal article" date="2021" name="PeerJ">
        <title>Extensive microbial diversity within the chicken gut microbiome revealed by metagenomics and culture.</title>
        <authorList>
            <person name="Gilroy R."/>
            <person name="Ravi A."/>
            <person name="Getino M."/>
            <person name="Pursley I."/>
            <person name="Horton D.L."/>
            <person name="Alikhan N.F."/>
            <person name="Baker D."/>
            <person name="Gharbi K."/>
            <person name="Hall N."/>
            <person name="Watson M."/>
            <person name="Adriaenssens E.M."/>
            <person name="Foster-Nyarko E."/>
            <person name="Jarju S."/>
            <person name="Secka A."/>
            <person name="Antonio M."/>
            <person name="Oren A."/>
            <person name="Chaudhuri R.R."/>
            <person name="La Ragione R."/>
            <person name="Hildebrand F."/>
            <person name="Pallen M.J."/>
        </authorList>
    </citation>
    <scope>NUCLEOTIDE SEQUENCE</scope>
    <source>
        <strain evidence="3">1719</strain>
    </source>
</reference>